<dbReference type="Gene3D" id="3.40.50.150">
    <property type="entry name" value="Vaccinia Virus protein VP39"/>
    <property type="match status" value="1"/>
</dbReference>
<reference evidence="5" key="1">
    <citation type="submission" date="2023-12" db="EMBL/GenBank/DDBJ databases">
        <title>Novel isolates from deep terrestrial aquifers shed light on the physiology and ecology of the class Limnochordia.</title>
        <authorList>
            <person name="Karnachuk O.V."/>
            <person name="Lukina A.P."/>
            <person name="Avakyan M.R."/>
            <person name="Kadnikov V."/>
            <person name="Begmatov S."/>
            <person name="Beletsky A.V."/>
            <person name="Mardanov A.V."/>
            <person name="Ravin N.V."/>
        </authorList>
    </citation>
    <scope>NUCLEOTIDE SEQUENCE [LARGE SCALE GENOMIC DNA]</scope>
    <source>
        <strain evidence="5">LN</strain>
    </source>
</reference>
<dbReference type="SUPFAM" id="SSF53335">
    <property type="entry name" value="S-adenosyl-L-methionine-dependent methyltransferases"/>
    <property type="match status" value="1"/>
</dbReference>
<dbReference type="GO" id="GO:0008168">
    <property type="term" value="F:methyltransferase activity"/>
    <property type="evidence" value="ECO:0007669"/>
    <property type="project" value="UniProtKB-KW"/>
</dbReference>
<dbReference type="GO" id="GO:0032259">
    <property type="term" value="P:methylation"/>
    <property type="evidence" value="ECO:0007669"/>
    <property type="project" value="UniProtKB-KW"/>
</dbReference>
<sequence>MNEHYFTREPASPHRPAEVVFEWRDVRLRLHTDRGMFSYRRIDPGTRLLATQFVPDGPGRVADLGAGYGALGLMLAARFPDLSMVMVEINQRAARLCRANAARNGLRAQVLVGDGLAALGPGSLDAVVTNPPVRAGRSVIYRWMQQAAQALRPGGTFWMVVRTRQGAASLARAVEARIGPVELMERGGGYRVFRARKSGPAP</sequence>
<dbReference type="EMBL" id="CP141614">
    <property type="protein sequence ID" value="WRP15355.1"/>
    <property type="molecule type" value="Genomic_DNA"/>
</dbReference>
<dbReference type="CDD" id="cd02440">
    <property type="entry name" value="AdoMet_MTases"/>
    <property type="match status" value="1"/>
</dbReference>
<keyword evidence="2" id="KW-0808">Transferase</keyword>
<dbReference type="InterPro" id="IPR046977">
    <property type="entry name" value="RsmC/RlmG"/>
</dbReference>
<organism evidence="4 5">
    <name type="scientific">Geochorda subterranea</name>
    <dbReference type="NCBI Taxonomy" id="3109564"/>
    <lineage>
        <taxon>Bacteria</taxon>
        <taxon>Bacillati</taxon>
        <taxon>Bacillota</taxon>
        <taxon>Limnochordia</taxon>
        <taxon>Limnochordales</taxon>
        <taxon>Geochordaceae</taxon>
        <taxon>Geochorda</taxon>
    </lineage>
</organism>
<dbReference type="InterPro" id="IPR029063">
    <property type="entry name" value="SAM-dependent_MTases_sf"/>
</dbReference>
<evidence type="ECO:0000313" key="4">
    <source>
        <dbReference type="EMBL" id="WRP15355.1"/>
    </source>
</evidence>
<feature type="domain" description="Methyltransferase small" evidence="3">
    <location>
        <begin position="28"/>
        <end position="193"/>
    </location>
</feature>
<name>A0ABZ1BRC5_9FIRM</name>
<dbReference type="Pfam" id="PF05175">
    <property type="entry name" value="MTS"/>
    <property type="match status" value="1"/>
</dbReference>
<dbReference type="PANTHER" id="PTHR47816:SF4">
    <property type="entry name" value="RIBOSOMAL RNA SMALL SUBUNIT METHYLTRANSFERASE C"/>
    <property type="match status" value="1"/>
</dbReference>
<dbReference type="PANTHER" id="PTHR47816">
    <property type="entry name" value="RIBOSOMAL RNA SMALL SUBUNIT METHYLTRANSFERASE C"/>
    <property type="match status" value="1"/>
</dbReference>
<dbReference type="InterPro" id="IPR007848">
    <property type="entry name" value="Small_mtfrase_dom"/>
</dbReference>
<keyword evidence="5" id="KW-1185">Reference proteome</keyword>
<evidence type="ECO:0000313" key="5">
    <source>
        <dbReference type="Proteomes" id="UP001333102"/>
    </source>
</evidence>
<accession>A0ABZ1BRC5</accession>
<gene>
    <name evidence="4" type="ORF">VLY81_04095</name>
</gene>
<protein>
    <submittedName>
        <fullName evidence="4">Methyltransferase</fullName>
    </submittedName>
</protein>
<evidence type="ECO:0000256" key="2">
    <source>
        <dbReference type="ARBA" id="ARBA00022679"/>
    </source>
</evidence>
<keyword evidence="1 4" id="KW-0489">Methyltransferase</keyword>
<evidence type="ECO:0000256" key="1">
    <source>
        <dbReference type="ARBA" id="ARBA00022603"/>
    </source>
</evidence>
<dbReference type="Proteomes" id="UP001333102">
    <property type="component" value="Chromosome"/>
</dbReference>
<proteinExistence type="predicted"/>
<evidence type="ECO:0000259" key="3">
    <source>
        <dbReference type="Pfam" id="PF05175"/>
    </source>
</evidence>
<dbReference type="RefSeq" id="WP_324669757.1">
    <property type="nucleotide sequence ID" value="NZ_CP141614.1"/>
</dbReference>